<evidence type="ECO:0000256" key="8">
    <source>
        <dbReference type="HAMAP-Rule" id="MF_01543"/>
    </source>
</evidence>
<comment type="catalytic activity">
    <reaction evidence="6 8">
        <text>(6S)-5,6,7,8-tetrahydrofolate + formate + ATP = (6R)-10-formyltetrahydrofolate + ADP + phosphate</text>
        <dbReference type="Rhea" id="RHEA:20221"/>
        <dbReference type="ChEBI" id="CHEBI:15740"/>
        <dbReference type="ChEBI" id="CHEBI:30616"/>
        <dbReference type="ChEBI" id="CHEBI:43474"/>
        <dbReference type="ChEBI" id="CHEBI:57453"/>
        <dbReference type="ChEBI" id="CHEBI:195366"/>
        <dbReference type="ChEBI" id="CHEBI:456216"/>
        <dbReference type="EC" id="6.3.4.3"/>
    </reaction>
</comment>
<gene>
    <name evidence="8" type="primary">fhs</name>
    <name evidence="9" type="ORF">FLL46_03695</name>
</gene>
<dbReference type="EC" id="6.3.4.3" evidence="8"/>
<accession>A0A545UII0</accession>
<evidence type="ECO:0000313" key="9">
    <source>
        <dbReference type="EMBL" id="TQV89243.1"/>
    </source>
</evidence>
<dbReference type="Gene3D" id="3.10.410.10">
    <property type="entry name" value="Formyltetrahydrofolate synthetase, domain 3"/>
    <property type="match status" value="1"/>
</dbReference>
<sequence>MLNDAEIVKQFKPKPIVEVAKSLGIDEQYIMPYGSEITKIHADALKQATKQNSGKLILVSATTPTPAGEGKTTTTIGLGQAFTRLGDSVCLALREPSLGPCLGMKGGATGGGYSQVVPVDRINLHFTGDFHAITSANNLISASIDNHIYHGNALNIDPRQIVWRRVMDMNDRSLRKIVLGLGGKMQGIPREGGFDITAASEVMAILCLAKDFEDLENRLDNTLIGYSYTDEPVFVKALGITGALLALLRDALHPNLVQSLEGTPTFIHGGPFANIAHGCNSVLATKMAMHHAEWAITEAGFGFDLGAEKFFDIKCRLAELDPAAVVLVTTVRALKMHGGMDRQHLTTVNTEFVKAGLENLDKHIESVQLFNKTPVVALNRFADDSDEEIAIIRDHVEAKGILFAESNHFTKGGEGAIELAEKVKIAVEQNRPFKPLYELRDSVVDKIKKVCKAMYGARDVAFTKEAEVDLHHVEHLKLTGLPICIAKAPSSLSDDPLLHGRPRDFQVTVRNIQVNAGAGFLVVLTGKIMRMPGLPKEPAATKVELLEDGEIIGVS</sequence>
<evidence type="ECO:0000256" key="2">
    <source>
        <dbReference type="ARBA" id="ARBA00022563"/>
    </source>
</evidence>
<reference evidence="9 10" key="1">
    <citation type="submission" date="2019-07" db="EMBL/GenBank/DDBJ databases">
        <title>Draft genome for Aliikangiella sp. M105.</title>
        <authorList>
            <person name="Wang G."/>
        </authorList>
    </citation>
    <scope>NUCLEOTIDE SEQUENCE [LARGE SCALE GENOMIC DNA]</scope>
    <source>
        <strain evidence="9 10">M105</strain>
    </source>
</reference>
<comment type="pathway">
    <text evidence="1 8">One-carbon metabolism; tetrahydrofolate interconversion.</text>
</comment>
<evidence type="ECO:0000256" key="7">
    <source>
        <dbReference type="ARBA" id="ARBA00061363"/>
    </source>
</evidence>
<evidence type="ECO:0000256" key="3">
    <source>
        <dbReference type="ARBA" id="ARBA00022598"/>
    </source>
</evidence>
<dbReference type="NCBIfam" id="NF010030">
    <property type="entry name" value="PRK13505.1"/>
    <property type="match status" value="1"/>
</dbReference>
<dbReference type="InterPro" id="IPR020628">
    <property type="entry name" value="Formate_THF_ligase_CS"/>
</dbReference>
<dbReference type="InterPro" id="IPR000559">
    <property type="entry name" value="Formate_THF_ligase"/>
</dbReference>
<dbReference type="InterPro" id="IPR027417">
    <property type="entry name" value="P-loop_NTPase"/>
</dbReference>
<evidence type="ECO:0000256" key="4">
    <source>
        <dbReference type="ARBA" id="ARBA00022741"/>
    </source>
</evidence>
<protein>
    <recommendedName>
        <fullName evidence="8">Formate--tetrahydrofolate ligase</fullName>
        <ecNumber evidence="8">6.3.4.3</ecNumber>
    </recommendedName>
    <alternativeName>
        <fullName evidence="8">Formyltetrahydrofolate synthetase</fullName>
        <shortName evidence="8">FHS</shortName>
        <shortName evidence="8">FTHFS</shortName>
    </alternativeName>
</protein>
<dbReference type="GO" id="GO:0005524">
    <property type="term" value="F:ATP binding"/>
    <property type="evidence" value="ECO:0007669"/>
    <property type="project" value="UniProtKB-UniRule"/>
</dbReference>
<dbReference type="RefSeq" id="WP_142892093.1">
    <property type="nucleotide sequence ID" value="NZ_ML660161.1"/>
</dbReference>
<dbReference type="SUPFAM" id="SSF52540">
    <property type="entry name" value="P-loop containing nucleoside triphosphate hydrolases"/>
    <property type="match status" value="1"/>
</dbReference>
<dbReference type="UniPathway" id="UPA00193"/>
<dbReference type="HAMAP" id="MF_01543">
    <property type="entry name" value="FTHFS"/>
    <property type="match status" value="1"/>
</dbReference>
<keyword evidence="4 8" id="KW-0547">Nucleotide-binding</keyword>
<dbReference type="Gene3D" id="3.30.1510.10">
    <property type="entry name" value="Domain 2, N(10)-formyltetrahydrofolate synthetase"/>
    <property type="match status" value="1"/>
</dbReference>
<dbReference type="Pfam" id="PF01268">
    <property type="entry name" value="FTHFS"/>
    <property type="match status" value="1"/>
</dbReference>
<keyword evidence="5 8" id="KW-0067">ATP-binding</keyword>
<evidence type="ECO:0000256" key="6">
    <source>
        <dbReference type="ARBA" id="ARBA00049033"/>
    </source>
</evidence>
<comment type="similarity">
    <text evidence="7 8">Belongs to the formate--tetrahydrofolate ligase family.</text>
</comment>
<dbReference type="AlphaFoldDB" id="A0A545UII0"/>
<evidence type="ECO:0000313" key="10">
    <source>
        <dbReference type="Proteomes" id="UP000315439"/>
    </source>
</evidence>
<dbReference type="Gene3D" id="3.40.50.300">
    <property type="entry name" value="P-loop containing nucleotide triphosphate hydrolases"/>
    <property type="match status" value="1"/>
</dbReference>
<keyword evidence="2 8" id="KW-0554">One-carbon metabolism</keyword>
<dbReference type="GO" id="GO:0035999">
    <property type="term" value="P:tetrahydrofolate interconversion"/>
    <property type="evidence" value="ECO:0007669"/>
    <property type="project" value="UniProtKB-UniRule"/>
</dbReference>
<dbReference type="OrthoDB" id="9761733at2"/>
<dbReference type="Proteomes" id="UP000315439">
    <property type="component" value="Unassembled WGS sequence"/>
</dbReference>
<dbReference type="FunFam" id="3.30.1510.10:FF:000001">
    <property type="entry name" value="Formate--tetrahydrofolate ligase"/>
    <property type="match status" value="1"/>
</dbReference>
<name>A0A545UII0_9GAMM</name>
<keyword evidence="3 8" id="KW-0436">Ligase</keyword>
<evidence type="ECO:0000256" key="5">
    <source>
        <dbReference type="ARBA" id="ARBA00022840"/>
    </source>
</evidence>
<organism evidence="9 10">
    <name type="scientific">Aliikangiella coralliicola</name>
    <dbReference type="NCBI Taxonomy" id="2592383"/>
    <lineage>
        <taxon>Bacteria</taxon>
        <taxon>Pseudomonadati</taxon>
        <taxon>Pseudomonadota</taxon>
        <taxon>Gammaproteobacteria</taxon>
        <taxon>Oceanospirillales</taxon>
        <taxon>Pleioneaceae</taxon>
        <taxon>Aliikangiella</taxon>
    </lineage>
</organism>
<dbReference type="GO" id="GO:0004329">
    <property type="term" value="F:formate-tetrahydrofolate ligase activity"/>
    <property type="evidence" value="ECO:0007669"/>
    <property type="project" value="UniProtKB-UniRule"/>
</dbReference>
<comment type="caution">
    <text evidence="9">The sequence shown here is derived from an EMBL/GenBank/DDBJ whole genome shotgun (WGS) entry which is preliminary data.</text>
</comment>
<dbReference type="PROSITE" id="PS00721">
    <property type="entry name" value="FTHFS_1"/>
    <property type="match status" value="1"/>
</dbReference>
<keyword evidence="10" id="KW-1185">Reference proteome</keyword>
<dbReference type="EMBL" id="VIKS01000002">
    <property type="protein sequence ID" value="TQV89243.1"/>
    <property type="molecule type" value="Genomic_DNA"/>
</dbReference>
<dbReference type="CDD" id="cd00477">
    <property type="entry name" value="FTHFS"/>
    <property type="match status" value="1"/>
</dbReference>
<evidence type="ECO:0000256" key="1">
    <source>
        <dbReference type="ARBA" id="ARBA00004777"/>
    </source>
</evidence>
<feature type="binding site" evidence="8">
    <location>
        <begin position="65"/>
        <end position="72"/>
    </location>
    <ligand>
        <name>ATP</name>
        <dbReference type="ChEBI" id="CHEBI:30616"/>
    </ligand>
</feature>
<proteinExistence type="inferred from homology"/>